<dbReference type="Proteomes" id="UP001164539">
    <property type="component" value="Chromosome 2"/>
</dbReference>
<keyword evidence="2" id="KW-1185">Reference proteome</keyword>
<gene>
    <name evidence="1" type="ORF">OWV82_004914</name>
</gene>
<comment type="caution">
    <text evidence="1">The sequence shown here is derived from an EMBL/GenBank/DDBJ whole genome shotgun (WGS) entry which is preliminary data.</text>
</comment>
<organism evidence="1 2">
    <name type="scientific">Melia azedarach</name>
    <name type="common">Chinaberry tree</name>
    <dbReference type="NCBI Taxonomy" id="155640"/>
    <lineage>
        <taxon>Eukaryota</taxon>
        <taxon>Viridiplantae</taxon>
        <taxon>Streptophyta</taxon>
        <taxon>Embryophyta</taxon>
        <taxon>Tracheophyta</taxon>
        <taxon>Spermatophyta</taxon>
        <taxon>Magnoliopsida</taxon>
        <taxon>eudicotyledons</taxon>
        <taxon>Gunneridae</taxon>
        <taxon>Pentapetalae</taxon>
        <taxon>rosids</taxon>
        <taxon>malvids</taxon>
        <taxon>Sapindales</taxon>
        <taxon>Meliaceae</taxon>
        <taxon>Melia</taxon>
    </lineage>
</organism>
<sequence length="264" mass="29446">MTILASIRIYFWWSVAANTYSNGYNCLQTTNFLLLSELLLALTMAQLANLNGVSETLPAIPKLPRFQMSKKRPKVIGFLGNKAENSPEQPVQTTRRVALTLASIALIGSTSSNGVSLAENNGLWLDGPLPVPPVYNNIANEKTGTRSFLKKGIYMANIGTKGRMHRLKRYAFDLLAMADLIGPDTLNYVRKYLRLKSTFMYYDFDNVISAAAANEKQPLTDLANRLFDSFEKLEVAARTKNFPQTESSYADTVVILQEVMDRMA</sequence>
<name>A0ACC1YQX7_MELAZ</name>
<proteinExistence type="predicted"/>
<dbReference type="EMBL" id="CM051395">
    <property type="protein sequence ID" value="KAJ4726156.1"/>
    <property type="molecule type" value="Genomic_DNA"/>
</dbReference>
<protein>
    <submittedName>
        <fullName evidence="1">Photosynthetic NDH subunit of lumenal location 3, chloroplastic</fullName>
    </submittedName>
</protein>
<evidence type="ECO:0000313" key="1">
    <source>
        <dbReference type="EMBL" id="KAJ4726156.1"/>
    </source>
</evidence>
<evidence type="ECO:0000313" key="2">
    <source>
        <dbReference type="Proteomes" id="UP001164539"/>
    </source>
</evidence>
<reference evidence="1 2" key="1">
    <citation type="journal article" date="2023" name="Science">
        <title>Complex scaffold remodeling in plant triterpene biosynthesis.</title>
        <authorList>
            <person name="De La Pena R."/>
            <person name="Hodgson H."/>
            <person name="Liu J.C."/>
            <person name="Stephenson M.J."/>
            <person name="Martin A.C."/>
            <person name="Owen C."/>
            <person name="Harkess A."/>
            <person name="Leebens-Mack J."/>
            <person name="Jimenez L.E."/>
            <person name="Osbourn A."/>
            <person name="Sattely E.S."/>
        </authorList>
    </citation>
    <scope>NUCLEOTIDE SEQUENCE [LARGE SCALE GENOMIC DNA]</scope>
    <source>
        <strain evidence="2">cv. JPN11</strain>
        <tissue evidence="1">Leaf</tissue>
    </source>
</reference>
<accession>A0ACC1YQX7</accession>